<organism evidence="2 3">
    <name type="scientific">Anaerobium acetethylicum</name>
    <dbReference type="NCBI Taxonomy" id="1619234"/>
    <lineage>
        <taxon>Bacteria</taxon>
        <taxon>Bacillati</taxon>
        <taxon>Bacillota</taxon>
        <taxon>Clostridia</taxon>
        <taxon>Lachnospirales</taxon>
        <taxon>Lachnospiraceae</taxon>
        <taxon>Anaerobium</taxon>
    </lineage>
</organism>
<dbReference type="STRING" id="1619234.SAMN05421730_1006132"/>
<reference evidence="2 3" key="1">
    <citation type="submission" date="2016-09" db="EMBL/GenBank/DDBJ databases">
        <authorList>
            <person name="Capua I."/>
            <person name="De Benedictis P."/>
            <person name="Joannis T."/>
            <person name="Lombin L.H."/>
            <person name="Cattoli G."/>
        </authorList>
    </citation>
    <scope>NUCLEOTIDE SEQUENCE [LARGE SCALE GENOMIC DNA]</scope>
    <source>
        <strain evidence="2 3">GluBS11</strain>
    </source>
</reference>
<name>A0A1D3TSM1_9FIRM</name>
<evidence type="ECO:0000313" key="3">
    <source>
        <dbReference type="Proteomes" id="UP000199315"/>
    </source>
</evidence>
<dbReference type="GO" id="GO:0006260">
    <property type="term" value="P:DNA replication"/>
    <property type="evidence" value="ECO:0007669"/>
    <property type="project" value="TreeGrafter"/>
</dbReference>
<keyword evidence="3" id="KW-1185">Reference proteome</keyword>
<dbReference type="EMBL" id="FMKA01000006">
    <property type="protein sequence ID" value="SCP96856.1"/>
    <property type="molecule type" value="Genomic_DNA"/>
</dbReference>
<gene>
    <name evidence="2" type="ORF">SAMN05421730_1006132</name>
</gene>
<feature type="domain" description="IstB-like ATP-binding" evidence="1">
    <location>
        <begin position="25"/>
        <end position="256"/>
    </location>
</feature>
<dbReference type="InterPro" id="IPR002611">
    <property type="entry name" value="IstB_ATP-bd"/>
</dbReference>
<dbReference type="OrthoDB" id="9776217at2"/>
<dbReference type="CDD" id="cd00009">
    <property type="entry name" value="AAA"/>
    <property type="match status" value="1"/>
</dbReference>
<evidence type="ECO:0000313" key="2">
    <source>
        <dbReference type="EMBL" id="SCP96856.1"/>
    </source>
</evidence>
<dbReference type="PANTHER" id="PTHR30050">
    <property type="entry name" value="CHROMOSOMAL REPLICATION INITIATOR PROTEIN DNAA"/>
    <property type="match status" value="1"/>
</dbReference>
<dbReference type="InterPro" id="IPR027417">
    <property type="entry name" value="P-loop_NTPase"/>
</dbReference>
<protein>
    <submittedName>
        <fullName evidence="2">DNA replication protein DnaC</fullName>
    </submittedName>
</protein>
<accession>A0A1D3TSM1</accession>
<proteinExistence type="predicted"/>
<dbReference type="Gene3D" id="3.40.50.300">
    <property type="entry name" value="P-loop containing nucleotide triphosphate hydrolases"/>
    <property type="match status" value="1"/>
</dbReference>
<dbReference type="AlphaFoldDB" id="A0A1D3TSM1"/>
<dbReference type="PANTHER" id="PTHR30050:SF4">
    <property type="entry name" value="ATP-BINDING PROTEIN RV3427C IN INSERTION SEQUENCE-RELATED"/>
    <property type="match status" value="1"/>
</dbReference>
<sequence length="259" mass="30173">MAYRLKEYSYNDKLTKDQNLLLDKLYKLRMSGMAEELENQLLNPNTGLESFETRFSDIVNFEWSQRENKKFNRLLKQATLKYPSADLDQSLYEPERQLNTRVIELLADCNWIDEPNNLLMTGGAGAGKTYLACALCITALHQMRTVKYIRANYLLQEAEHARLESAYYEYSNKMAAYDLLVIDDFGLMDLDMSKCRDLFEIIESRDCRKSTVIISQIPVANWYMLFGENTYADACLSRMTSKAYRLDFPGRDRRVNNSN</sequence>
<dbReference type="RefSeq" id="WP_091232365.1">
    <property type="nucleotide sequence ID" value="NZ_FMKA01000006.1"/>
</dbReference>
<dbReference type="PIRSF" id="PIRSF003073">
    <property type="entry name" value="DNAC_TnpB_IstB"/>
    <property type="match status" value="1"/>
</dbReference>
<dbReference type="Pfam" id="PF01695">
    <property type="entry name" value="IstB_IS21"/>
    <property type="match status" value="1"/>
</dbReference>
<dbReference type="GO" id="GO:0005524">
    <property type="term" value="F:ATP binding"/>
    <property type="evidence" value="ECO:0007669"/>
    <property type="project" value="InterPro"/>
</dbReference>
<dbReference type="InterPro" id="IPR028350">
    <property type="entry name" value="DNAC/IstB-like"/>
</dbReference>
<dbReference type="SUPFAM" id="SSF52540">
    <property type="entry name" value="P-loop containing nucleoside triphosphate hydrolases"/>
    <property type="match status" value="1"/>
</dbReference>
<evidence type="ECO:0000259" key="1">
    <source>
        <dbReference type="Pfam" id="PF01695"/>
    </source>
</evidence>
<dbReference type="Proteomes" id="UP000199315">
    <property type="component" value="Unassembled WGS sequence"/>
</dbReference>